<sequence>MNAYLRLIRSGNCTMAAIAATIGVLIVYNILISGGFAGIAFPFFESILVFLTVFLITGAGNAINDYYDIDIDRINKPDRPIPSGRIGLSTALYFSLALFALGTLFAFMINPVCGIIALINSLLLIYYARTLKRTAFLGNLAVGYLTGSTFLFGGAVFFERGGLEDVFILFLLATLATIAREIVKDIEDIDGDMRDGARTLPIVIGPGKAADIAALIGLVAVITSPLPYLQSIMSVRYLFLVAIADLLFAVAVYEILGKNNPGKSSRMFKLAMAFALISFIAGA</sequence>
<dbReference type="UniPathway" id="UPA00940"/>
<evidence type="ECO:0000256" key="3">
    <source>
        <dbReference type="ARBA" id="ARBA00022516"/>
    </source>
</evidence>
<comment type="similarity">
    <text evidence="12">Belongs to the UbiA prenyltransferase family. DGGGP synthase subfamily.</text>
</comment>
<keyword evidence="9 12" id="KW-0472">Membrane</keyword>
<dbReference type="PANTHER" id="PTHR42723">
    <property type="entry name" value="CHLOROPHYLL SYNTHASE"/>
    <property type="match status" value="1"/>
</dbReference>
<dbReference type="InterPro" id="IPR044878">
    <property type="entry name" value="UbiA_sf"/>
</dbReference>
<dbReference type="InterPro" id="IPR000537">
    <property type="entry name" value="UbiA_prenyltransferase"/>
</dbReference>
<dbReference type="NCBIfam" id="NF009521">
    <property type="entry name" value="PRK12882.1"/>
    <property type="match status" value="1"/>
</dbReference>
<evidence type="ECO:0000256" key="4">
    <source>
        <dbReference type="ARBA" id="ARBA00022679"/>
    </source>
</evidence>
<dbReference type="RefSeq" id="WP_176964230.1">
    <property type="nucleotide sequence ID" value="NZ_CP058215.1"/>
</dbReference>
<dbReference type="GO" id="GO:0046474">
    <property type="term" value="P:glycerophospholipid biosynthetic process"/>
    <property type="evidence" value="ECO:0007669"/>
    <property type="project" value="UniProtKB-UniRule"/>
</dbReference>
<reference evidence="13 14" key="1">
    <citation type="submission" date="2020-06" db="EMBL/GenBank/DDBJ databases">
        <title>Methanolobus halotolerans sp. nov., isolated from a saline lake Tus in Siberia.</title>
        <authorList>
            <person name="Shen Y."/>
            <person name="Chen S.-C."/>
            <person name="Lai M.-C."/>
            <person name="Huang H.-H."/>
            <person name="Chiu H.-H."/>
            <person name="Tang S.-L."/>
            <person name="Rogozin D.Y."/>
            <person name="Degermendzhy A.G."/>
        </authorList>
    </citation>
    <scope>NUCLEOTIDE SEQUENCE [LARGE SCALE GENOMIC DNA]</scope>
    <source>
        <strain evidence="13 14">DSM 21339</strain>
    </source>
</reference>
<dbReference type="GO" id="GO:0000287">
    <property type="term" value="F:magnesium ion binding"/>
    <property type="evidence" value="ECO:0007669"/>
    <property type="project" value="UniProtKB-UniRule"/>
</dbReference>
<gene>
    <name evidence="13" type="ORF">HWN40_02220</name>
</gene>
<comment type="catalytic activity">
    <reaction evidence="12">
        <text>sn-3-O-(geranylgeranyl)glycerol 1-phosphate + (2E,6E,10E)-geranylgeranyl diphosphate = 2,3-bis-O-(geranylgeranyl)-sn-glycerol 1-phosphate + diphosphate</text>
        <dbReference type="Rhea" id="RHEA:18109"/>
        <dbReference type="ChEBI" id="CHEBI:33019"/>
        <dbReference type="ChEBI" id="CHEBI:57677"/>
        <dbReference type="ChEBI" id="CHEBI:58756"/>
        <dbReference type="ChEBI" id="CHEBI:58837"/>
        <dbReference type="EC" id="2.5.1.42"/>
    </reaction>
</comment>
<evidence type="ECO:0000313" key="13">
    <source>
        <dbReference type="EMBL" id="QLC49167.1"/>
    </source>
</evidence>
<evidence type="ECO:0000256" key="2">
    <source>
        <dbReference type="ARBA" id="ARBA00022475"/>
    </source>
</evidence>
<dbReference type="Proteomes" id="UP000509594">
    <property type="component" value="Chromosome"/>
</dbReference>
<comment type="function">
    <text evidence="12">Prenyltransferase that catalyzes the transfer of the geranylgeranyl moiety of geranylgeranyl diphosphate (GGPP) to the C2 hydroxyl of (S)-3-O-geranylgeranylglyceryl phosphate (GGGP). This reaction is the second ether-bond-formation step in the biosynthesis of archaeal membrane lipids.</text>
</comment>
<feature type="transmembrane region" description="Helical" evidence="12">
    <location>
        <begin position="84"/>
        <end position="102"/>
    </location>
</feature>
<feature type="transmembrane region" description="Helical" evidence="12">
    <location>
        <begin position="135"/>
        <end position="154"/>
    </location>
</feature>
<keyword evidence="4 12" id="KW-0808">Transferase</keyword>
<dbReference type="EMBL" id="CP058215">
    <property type="protein sequence ID" value="QLC49167.1"/>
    <property type="molecule type" value="Genomic_DNA"/>
</dbReference>
<comment type="cofactor">
    <cofactor evidence="12">
        <name>Mg(2+)</name>
        <dbReference type="ChEBI" id="CHEBI:18420"/>
    </cofactor>
</comment>
<evidence type="ECO:0000256" key="9">
    <source>
        <dbReference type="ARBA" id="ARBA00023136"/>
    </source>
</evidence>
<evidence type="ECO:0000256" key="7">
    <source>
        <dbReference type="ARBA" id="ARBA00022989"/>
    </source>
</evidence>
<keyword evidence="2 12" id="KW-1003">Cell membrane</keyword>
<feature type="transmembrane region" description="Helical" evidence="12">
    <location>
        <begin position="43"/>
        <end position="63"/>
    </location>
</feature>
<dbReference type="Pfam" id="PF01040">
    <property type="entry name" value="UbiA"/>
    <property type="match status" value="1"/>
</dbReference>
<keyword evidence="11 12" id="KW-1208">Phospholipid metabolism</keyword>
<evidence type="ECO:0000256" key="1">
    <source>
        <dbReference type="ARBA" id="ARBA00004651"/>
    </source>
</evidence>
<dbReference type="InterPro" id="IPR050475">
    <property type="entry name" value="Prenyltransferase_related"/>
</dbReference>
<keyword evidence="6 12" id="KW-0460">Magnesium</keyword>
<feature type="transmembrane region" description="Helical" evidence="12">
    <location>
        <begin position="108"/>
        <end position="128"/>
    </location>
</feature>
<evidence type="ECO:0000256" key="8">
    <source>
        <dbReference type="ARBA" id="ARBA00023098"/>
    </source>
</evidence>
<comment type="pathway">
    <text evidence="12">Membrane lipid metabolism; glycerophospholipid metabolism.</text>
</comment>
<dbReference type="OrthoDB" id="11851at2157"/>
<keyword evidence="3 12" id="KW-0444">Lipid biosynthesis</keyword>
<evidence type="ECO:0000256" key="12">
    <source>
        <dbReference type="HAMAP-Rule" id="MF_01286"/>
    </source>
</evidence>
<keyword evidence="5 12" id="KW-0812">Transmembrane</keyword>
<dbReference type="CDD" id="cd13961">
    <property type="entry name" value="PT_UbiA_DGGGPS"/>
    <property type="match status" value="1"/>
</dbReference>
<evidence type="ECO:0000256" key="11">
    <source>
        <dbReference type="ARBA" id="ARBA00023264"/>
    </source>
</evidence>
<feature type="transmembrane region" description="Helical" evidence="12">
    <location>
        <begin position="166"/>
        <end position="183"/>
    </location>
</feature>
<dbReference type="GeneID" id="55820453"/>
<dbReference type="Gene3D" id="1.20.120.1780">
    <property type="entry name" value="UbiA prenyltransferase"/>
    <property type="match status" value="1"/>
</dbReference>
<keyword evidence="8 12" id="KW-0443">Lipid metabolism</keyword>
<keyword evidence="14" id="KW-1185">Reference proteome</keyword>
<evidence type="ECO:0000256" key="5">
    <source>
        <dbReference type="ARBA" id="ARBA00022692"/>
    </source>
</evidence>
<evidence type="ECO:0000313" key="14">
    <source>
        <dbReference type="Proteomes" id="UP000509594"/>
    </source>
</evidence>
<comment type="subcellular location">
    <subcellularLocation>
        <location evidence="1 12">Cell membrane</location>
        <topology evidence="1 12">Multi-pass membrane protein</topology>
    </subcellularLocation>
</comment>
<accession>A0A7D5IND5</accession>
<dbReference type="HAMAP" id="MF_01286">
    <property type="entry name" value="DGGGP_synth"/>
    <property type="match status" value="1"/>
</dbReference>
<evidence type="ECO:0000256" key="6">
    <source>
        <dbReference type="ARBA" id="ARBA00022842"/>
    </source>
</evidence>
<protein>
    <recommendedName>
        <fullName evidence="12">Digeranylgeranylglyceryl phosphate synthase</fullName>
        <shortName evidence="12">DGGGP synthase</shortName>
        <shortName evidence="12">DGGGPS</shortName>
        <ecNumber evidence="12">2.5.1.42</ecNumber>
    </recommendedName>
    <alternativeName>
        <fullName evidence="12">(S)-2,3-di-O-geranylgeranylglyceryl phosphate synthase</fullName>
    </alternativeName>
    <alternativeName>
        <fullName evidence="12">Geranylgeranylglycerol-phosphate geranylgeranyltransferase</fullName>
    </alternativeName>
</protein>
<feature type="transmembrane region" description="Helical" evidence="12">
    <location>
        <begin position="12"/>
        <end position="31"/>
    </location>
</feature>
<dbReference type="InterPro" id="IPR023547">
    <property type="entry name" value="DGGGP_synth"/>
</dbReference>
<feature type="transmembrane region" description="Helical" evidence="12">
    <location>
        <begin position="235"/>
        <end position="255"/>
    </location>
</feature>
<keyword evidence="10 12" id="KW-0594">Phospholipid biosynthesis</keyword>
<proteinExistence type="inferred from homology"/>
<organism evidence="13 14">
    <name type="scientific">Methanolobus zinderi</name>
    <dbReference type="NCBI Taxonomy" id="536044"/>
    <lineage>
        <taxon>Archaea</taxon>
        <taxon>Methanobacteriati</taxon>
        <taxon>Methanobacteriota</taxon>
        <taxon>Stenosarchaea group</taxon>
        <taxon>Methanomicrobia</taxon>
        <taxon>Methanosarcinales</taxon>
        <taxon>Methanosarcinaceae</taxon>
        <taxon>Methanolobus</taxon>
    </lineage>
</organism>
<dbReference type="KEGG" id="mzi:HWN40_02220"/>
<evidence type="ECO:0000256" key="10">
    <source>
        <dbReference type="ARBA" id="ARBA00023209"/>
    </source>
</evidence>
<dbReference type="GO" id="GO:0005886">
    <property type="term" value="C:plasma membrane"/>
    <property type="evidence" value="ECO:0007669"/>
    <property type="project" value="UniProtKB-SubCell"/>
</dbReference>
<dbReference type="Gene3D" id="1.10.357.140">
    <property type="entry name" value="UbiA prenyltransferase"/>
    <property type="match status" value="1"/>
</dbReference>
<dbReference type="PANTHER" id="PTHR42723:SF1">
    <property type="entry name" value="CHLOROPHYLL SYNTHASE, CHLOROPLASTIC"/>
    <property type="match status" value="1"/>
</dbReference>
<name>A0A7D5IND5_9EURY</name>
<dbReference type="EC" id="2.5.1.42" evidence="12"/>
<keyword evidence="7 12" id="KW-1133">Transmembrane helix</keyword>
<feature type="transmembrane region" description="Helical" evidence="12">
    <location>
        <begin position="203"/>
        <end position="223"/>
    </location>
</feature>
<dbReference type="GO" id="GO:0047295">
    <property type="term" value="F:geranylgeranylglycerol-phosphate geranylgeranyltransferase activity"/>
    <property type="evidence" value="ECO:0007669"/>
    <property type="project" value="UniProtKB-UniRule"/>
</dbReference>
<dbReference type="AlphaFoldDB" id="A0A7D5IND5"/>